<gene>
    <name evidence="3" type="ORF">HYFRA_00001323</name>
</gene>
<dbReference type="InterPro" id="IPR005062">
    <property type="entry name" value="SAC3/GANP/THP3_conserved"/>
</dbReference>
<feature type="compositionally biased region" description="Polar residues" evidence="1">
    <location>
        <begin position="1708"/>
        <end position="1718"/>
    </location>
</feature>
<dbReference type="PANTHER" id="PTHR12436">
    <property type="entry name" value="80 KDA MCM3-ASSOCIATED PROTEIN"/>
    <property type="match status" value="1"/>
</dbReference>
<dbReference type="EMBL" id="CAJVRL010000092">
    <property type="protein sequence ID" value="CAG8959425.1"/>
    <property type="molecule type" value="Genomic_DNA"/>
</dbReference>
<dbReference type="GO" id="GO:0005737">
    <property type="term" value="C:cytoplasm"/>
    <property type="evidence" value="ECO:0007669"/>
    <property type="project" value="TreeGrafter"/>
</dbReference>
<name>A0A9N9L380_9HELO</name>
<evidence type="ECO:0000313" key="4">
    <source>
        <dbReference type="Proteomes" id="UP000696280"/>
    </source>
</evidence>
<feature type="region of interest" description="Disordered" evidence="1">
    <location>
        <begin position="776"/>
        <end position="817"/>
    </location>
</feature>
<feature type="compositionally biased region" description="Polar residues" evidence="1">
    <location>
        <begin position="1530"/>
        <end position="1542"/>
    </location>
</feature>
<feature type="compositionally biased region" description="Basic and acidic residues" evidence="1">
    <location>
        <begin position="243"/>
        <end position="252"/>
    </location>
</feature>
<dbReference type="PANTHER" id="PTHR12436:SF3">
    <property type="entry name" value="GERMINAL-CENTER ASSOCIATED NUCLEAR PROTEIN"/>
    <property type="match status" value="1"/>
</dbReference>
<feature type="compositionally biased region" description="Low complexity" evidence="1">
    <location>
        <begin position="550"/>
        <end position="560"/>
    </location>
</feature>
<protein>
    <recommendedName>
        <fullName evidence="2">SAC3/GANP/THP3 conserved domain-containing protein</fullName>
    </recommendedName>
</protein>
<feature type="domain" description="SAC3/GANP/THP3 conserved" evidence="2">
    <location>
        <begin position="945"/>
        <end position="1264"/>
    </location>
</feature>
<dbReference type="InterPro" id="IPR045107">
    <property type="entry name" value="SAC3/GANP/THP3"/>
</dbReference>
<feature type="compositionally biased region" description="Basic and acidic residues" evidence="1">
    <location>
        <begin position="223"/>
        <end position="232"/>
    </location>
</feature>
<feature type="region of interest" description="Disordered" evidence="1">
    <location>
        <begin position="1530"/>
        <end position="1602"/>
    </location>
</feature>
<feature type="compositionally biased region" description="Polar residues" evidence="1">
    <location>
        <begin position="776"/>
        <end position="794"/>
    </location>
</feature>
<feature type="region of interest" description="Disordered" evidence="1">
    <location>
        <begin position="1700"/>
        <end position="1723"/>
    </location>
</feature>
<evidence type="ECO:0000259" key="2">
    <source>
        <dbReference type="Pfam" id="PF03399"/>
    </source>
</evidence>
<proteinExistence type="predicted"/>
<feature type="region of interest" description="Disordered" evidence="1">
    <location>
        <begin position="547"/>
        <end position="631"/>
    </location>
</feature>
<feature type="region of interest" description="Disordered" evidence="1">
    <location>
        <begin position="1755"/>
        <end position="1801"/>
    </location>
</feature>
<dbReference type="GO" id="GO:0006406">
    <property type="term" value="P:mRNA export from nucleus"/>
    <property type="evidence" value="ECO:0007669"/>
    <property type="project" value="TreeGrafter"/>
</dbReference>
<feature type="region of interest" description="Disordered" evidence="1">
    <location>
        <begin position="198"/>
        <end position="309"/>
    </location>
</feature>
<feature type="compositionally biased region" description="Polar residues" evidence="1">
    <location>
        <begin position="723"/>
        <end position="751"/>
    </location>
</feature>
<dbReference type="Gene3D" id="1.25.40.990">
    <property type="match status" value="1"/>
</dbReference>
<comment type="caution">
    <text evidence="3">The sequence shown here is derived from an EMBL/GenBank/DDBJ whole genome shotgun (WGS) entry which is preliminary data.</text>
</comment>
<feature type="compositionally biased region" description="Polar residues" evidence="1">
    <location>
        <begin position="273"/>
        <end position="283"/>
    </location>
</feature>
<evidence type="ECO:0000313" key="3">
    <source>
        <dbReference type="EMBL" id="CAG8959425.1"/>
    </source>
</evidence>
<sequence>MARKKWIDKKTATHFTLVHRPQNDPLIHDESASSMVLNPTPLPNASKVKQLDDLASELGSDVYKIRDNEGEAANHGVYYDDTEYDYMQHMRDLGSASGGEAYFVEAPAPKNKGKGKQTLEDALRDVSLEEKSGAVLDEEILPSKNLRKVTYQAQQDVPDALAGFQPDMDPRLREVLEALEDDAYVDEDDEIFGQLAKDGEEIEEEEFEQGAWEDEDEGWESDDTAKPSKEYKNGPLPSEELLNEEREDHGDGDWMANFSKFKKDQKTKVPVAPSQSDIQSSMMTTTTNGGRKKKRKGALTNPSTYSMTSSSMFRTEGMTTLDARFEKLEERYNEDMEDMDDDGSVSAATSVASSVQGPIRGDFDNIMDDFLGNYTMSGKKHVKKGKYQSGMEQLDENLRRIAWHYSRTFEQQKLQVSSATLIKALSWGNFLASSLPVNDTNDTLGDAPQNPTQNGSVAAEFVLRKKAYPNRLLRSFSADFFPHDQQQERCCSTAVVLAAREAIHKIVHEEEVAGQRVEELQAPVSPQDMLPTMIPPFNGARVLRAQLPISSTSPTTDSTDQNPFENERRENAAKRALRGQSSSAQNGRGGGSLRGRDGKAQVNNTKQVRFADTPTDKKMNPFASAPAAAPRNPFDTATKPVASPFGSAAAPAVNPFATKQDAPANTFGARNPFGAPIQATITPNTSVFGAPSTTPNGTPPNNPFGAPSSISSPAANVFGKPMGTSSAGTTASNPFGKPSSTLFGSPSTKPANNPFEKSAGGVFGAAPVTSSTFGAKSNGFPSTDSKATQNSPFNSFGAPAASPSIPPPSKNETFTSTGFGTRFASSYTPKNAFSKPVTNGQTSKALFSNPPAQATPLASTNIDSSALAKEIYQTIRKDRITAPKWPTPSPGDPKFKPAIETYWKASKSYRSEVRASLIKAGLLDDPDKPKKLSEAIDFKGICEEMCPDFEKATRIYERDYKSAETEIGPDGSSVVAPHKMVKALARSAAGQDAPLPMDVRSPGALRRTLDYLLNSVLGDDENNLLNVHHFLWDRTRAIRRDFVFQSSMDSAEMLDQVYCLERIARFHVISLHRMSEDGVSPAEEFSEQQEVEQLSKALLSLIHSYDDCKAQNITCENESEFRAYYALFNCRHPGMLQTVQDWGFKLFRESDEIQTALSLVEAIQNIWDARGPLIPQTPTDIAQNFYAKFFTILEDKQVSYTMACFAELHFNSVRKSILKTILASYRKQRDQTKDWTLAKLNAFLRFDEEDDIIAFGEAYGLRFDHVAGEDVLSFESDEGIKDPFPPLKQAHSYKLVEQKRGNYSLPEAINNNVFDKTLGEQATQEEEESLFVSNDKTGTTAPMLPPIADTPIIGKQPPSFSSTPPTDPPKVDVATPSSSILNGIPSQKPFNGFFPPKSPVSPAGTVPEVPQTVFSKPSSLFSDPLDKVQSSNVNGRTELTPSVSAFTIKSGNESHNSTTTANISSSFTFPSTAIDTPSTGTDFTPPVFGSNLPSAQLDSSPKAPILFGVPPASTIPPVSKPAINSSQIEGQRSFPAPNQTNKDLFPKVPAPAPLPAQVPASGAPHGSFQPNLPSIPNPTTNPSLGTLQATPTSSSEIKKRQKYDREAQLTGLTNWMVLGEDGLVDQFLSFTVENLLKGTVEVYLKEEAQRQSLEQEKSDRIEADAFRYRSLATRYFNRWRTGAHNLRMKRRGREARQARRAMAESLRASKTSQSTNIVQDFRASARSHRRESLESLLGATGVLDGVHDQNKQLQAIVRKEPKVNGTKRQRSDKVARPSSSSSHHKRGRSDNPLRRSILSDPTYLTGGSRIHLMDKYDVKDETRRQVSGVQTDYFRLKARGIATLSDGTPLATSVAHNMLHQKRSYDGPLNQVTTPPRSRISSIARSVPSKIAMEQEFRLSIDGNEDIQALKRRAQAVMQNDERSRLKRSLHDDEDDALFERARRVREQMNEGMKWYREEREKESGSRSVS</sequence>
<dbReference type="Pfam" id="PF04180">
    <property type="entry name" value="LTV"/>
    <property type="match status" value="1"/>
</dbReference>
<feature type="compositionally biased region" description="Polar residues" evidence="1">
    <location>
        <begin position="1568"/>
        <end position="1595"/>
    </location>
</feature>
<dbReference type="Pfam" id="PF03399">
    <property type="entry name" value="SAC3_GANP"/>
    <property type="match status" value="1"/>
</dbReference>
<dbReference type="OrthoDB" id="264795at2759"/>
<accession>A0A9N9L380</accession>
<feature type="region of interest" description="Disordered" evidence="1">
    <location>
        <begin position="689"/>
        <end position="758"/>
    </location>
</feature>
<dbReference type="GO" id="GO:0070390">
    <property type="term" value="C:transcription export complex 2"/>
    <property type="evidence" value="ECO:0007669"/>
    <property type="project" value="TreeGrafter"/>
</dbReference>
<feature type="region of interest" description="Disordered" evidence="1">
    <location>
        <begin position="1351"/>
        <end position="1373"/>
    </location>
</feature>
<dbReference type="GO" id="GO:0042274">
    <property type="term" value="P:ribosomal small subunit biogenesis"/>
    <property type="evidence" value="ECO:0007669"/>
    <property type="project" value="InterPro"/>
</dbReference>
<dbReference type="InterPro" id="IPR007307">
    <property type="entry name" value="Ltv1"/>
</dbReference>
<feature type="compositionally biased region" description="Acidic residues" evidence="1">
    <location>
        <begin position="200"/>
        <end position="222"/>
    </location>
</feature>
<keyword evidence="4" id="KW-1185">Reference proteome</keyword>
<dbReference type="Proteomes" id="UP000696280">
    <property type="component" value="Unassembled WGS sequence"/>
</dbReference>
<feature type="compositionally biased region" description="Polar residues" evidence="1">
    <location>
        <begin position="300"/>
        <end position="309"/>
    </location>
</feature>
<evidence type="ECO:0000256" key="1">
    <source>
        <dbReference type="SAM" id="MobiDB-lite"/>
    </source>
</evidence>
<organism evidence="3 4">
    <name type="scientific">Hymenoscyphus fraxineus</name>
    <dbReference type="NCBI Taxonomy" id="746836"/>
    <lineage>
        <taxon>Eukaryota</taxon>
        <taxon>Fungi</taxon>
        <taxon>Dikarya</taxon>
        <taxon>Ascomycota</taxon>
        <taxon>Pezizomycotina</taxon>
        <taxon>Leotiomycetes</taxon>
        <taxon>Helotiales</taxon>
        <taxon>Helotiaceae</taxon>
        <taxon>Hymenoscyphus</taxon>
    </lineage>
</organism>
<reference evidence="3" key="1">
    <citation type="submission" date="2021-07" db="EMBL/GenBank/DDBJ databases">
        <authorList>
            <person name="Durling M."/>
        </authorList>
    </citation>
    <scope>NUCLEOTIDE SEQUENCE</scope>
</reference>